<keyword evidence="3" id="KW-1185">Reference proteome</keyword>
<evidence type="ECO:0000313" key="3">
    <source>
        <dbReference type="Proteomes" id="UP001055172"/>
    </source>
</evidence>
<dbReference type="Proteomes" id="UP001055172">
    <property type="component" value="Unassembled WGS sequence"/>
</dbReference>
<sequence>MGIAPLPDPLYTFACFSPPSTHFRLHFRPFFDGGGLRDRDTESLYLLRFAPTGLLESLPRSPGELLLRDLFGGGLGDLDIESSRRATLARGGGETLATSRARGGGERLSLDPRRSTGERDRESYDDARLGERLGERLA</sequence>
<proteinExistence type="predicted"/>
<feature type="region of interest" description="Disordered" evidence="1">
    <location>
        <begin position="89"/>
        <end position="138"/>
    </location>
</feature>
<feature type="compositionally biased region" description="Basic and acidic residues" evidence="1">
    <location>
        <begin position="103"/>
        <end position="138"/>
    </location>
</feature>
<organism evidence="2 3">
    <name type="scientific">Colletotrichum liriopes</name>
    <dbReference type="NCBI Taxonomy" id="708192"/>
    <lineage>
        <taxon>Eukaryota</taxon>
        <taxon>Fungi</taxon>
        <taxon>Dikarya</taxon>
        <taxon>Ascomycota</taxon>
        <taxon>Pezizomycotina</taxon>
        <taxon>Sordariomycetes</taxon>
        <taxon>Hypocreomycetidae</taxon>
        <taxon>Glomerellales</taxon>
        <taxon>Glomerellaceae</taxon>
        <taxon>Colletotrichum</taxon>
        <taxon>Colletotrichum spaethianum species complex</taxon>
    </lineage>
</organism>
<comment type="caution">
    <text evidence="2">The sequence shown here is derived from an EMBL/GenBank/DDBJ whole genome shotgun (WGS) entry which is preliminary data.</text>
</comment>
<reference evidence="2 3" key="1">
    <citation type="submission" date="2021-07" db="EMBL/GenBank/DDBJ databases">
        <title>Genome data of Colletotrichum spaethianum.</title>
        <authorList>
            <person name="Utami Y.D."/>
            <person name="Hiruma K."/>
        </authorList>
    </citation>
    <scope>NUCLEOTIDE SEQUENCE [LARGE SCALE GENOMIC DNA]</scope>
    <source>
        <strain evidence="2 3">MAFF 242679</strain>
    </source>
</reference>
<gene>
    <name evidence="2" type="ORF">ColLi_09300</name>
</gene>
<name>A0AA37GU05_9PEZI</name>
<protein>
    <submittedName>
        <fullName evidence="2">Uncharacterized protein</fullName>
    </submittedName>
</protein>
<evidence type="ECO:0000313" key="2">
    <source>
        <dbReference type="EMBL" id="GJC86462.1"/>
    </source>
</evidence>
<dbReference type="EMBL" id="BPPX01000022">
    <property type="protein sequence ID" value="GJC86462.1"/>
    <property type="molecule type" value="Genomic_DNA"/>
</dbReference>
<dbReference type="AlphaFoldDB" id="A0AA37GU05"/>
<accession>A0AA37GU05</accession>
<evidence type="ECO:0000256" key="1">
    <source>
        <dbReference type="SAM" id="MobiDB-lite"/>
    </source>
</evidence>